<protein>
    <recommendedName>
        <fullName evidence="5">DNA 3'-5' helicase</fullName>
        <ecNumber evidence="5">5.6.2.4</ecNumber>
    </recommendedName>
</protein>
<dbReference type="Proteomes" id="UP001152795">
    <property type="component" value="Unassembled WGS sequence"/>
</dbReference>
<evidence type="ECO:0000256" key="2">
    <source>
        <dbReference type="ARBA" id="ARBA00023125"/>
    </source>
</evidence>
<dbReference type="Pfam" id="PF00270">
    <property type="entry name" value="DEAD"/>
    <property type="match status" value="1"/>
</dbReference>
<evidence type="ECO:0000259" key="6">
    <source>
        <dbReference type="PROSITE" id="PS51192"/>
    </source>
</evidence>
<dbReference type="GO" id="GO:0006310">
    <property type="term" value="P:DNA recombination"/>
    <property type="evidence" value="ECO:0007669"/>
    <property type="project" value="TreeGrafter"/>
</dbReference>
<evidence type="ECO:0000313" key="8">
    <source>
        <dbReference type="Proteomes" id="UP001152795"/>
    </source>
</evidence>
<keyword evidence="8" id="KW-1185">Reference proteome</keyword>
<dbReference type="GO" id="GO:0005524">
    <property type="term" value="F:ATP binding"/>
    <property type="evidence" value="ECO:0007669"/>
    <property type="project" value="InterPro"/>
</dbReference>
<keyword evidence="7" id="KW-0067">ATP-binding</keyword>
<keyword evidence="7" id="KW-0378">Hydrolase</keyword>
<feature type="domain" description="Helicase ATP-binding" evidence="6">
    <location>
        <begin position="52"/>
        <end position="186"/>
    </location>
</feature>
<gene>
    <name evidence="7" type="ORF">PACLA_8A007588</name>
</gene>
<keyword evidence="3" id="KW-0413">Isomerase</keyword>
<comment type="catalytic activity">
    <reaction evidence="4">
        <text>Couples ATP hydrolysis with the unwinding of duplex DNA by translocating in the 3'-5' direction.</text>
        <dbReference type="EC" id="5.6.2.4"/>
    </reaction>
</comment>
<evidence type="ECO:0000256" key="5">
    <source>
        <dbReference type="ARBA" id="ARBA00034808"/>
    </source>
</evidence>
<keyword evidence="7" id="KW-0547">Nucleotide-binding</keyword>
<dbReference type="GO" id="GO:0043138">
    <property type="term" value="F:3'-5' DNA helicase activity"/>
    <property type="evidence" value="ECO:0007669"/>
    <property type="project" value="UniProtKB-EC"/>
</dbReference>
<evidence type="ECO:0000256" key="4">
    <source>
        <dbReference type="ARBA" id="ARBA00034617"/>
    </source>
</evidence>
<evidence type="ECO:0000313" key="7">
    <source>
        <dbReference type="EMBL" id="CAB4006401.1"/>
    </source>
</evidence>
<comment type="similarity">
    <text evidence="1">Belongs to the helicase family. RecQ subfamily.</text>
</comment>
<dbReference type="EC" id="5.6.2.4" evidence="5"/>
<keyword evidence="7" id="KW-0347">Helicase</keyword>
<proteinExistence type="inferred from homology"/>
<sequence length="192" mass="21548">MPATALPTPLLQHVQGSTRSINLPLNQDNRELYLLKELYGYDSFQVGQLEAIQSILQDKDTLVLIPTGGGKSLIYTMAAVLKQGLTIIIEPLKFIMEEQAEKLRQEQVPAFLTHNSSLTDTEMEYVVNALCRQDLPFAILFTSPECIVSSKLLNILRKWNDAGNLNFIAVDEAHCIDIWGPDSGQITLKWVY</sequence>
<dbReference type="PANTHER" id="PTHR13710">
    <property type="entry name" value="DNA HELICASE RECQ FAMILY MEMBER"/>
    <property type="match status" value="1"/>
</dbReference>
<dbReference type="GO" id="GO:0005737">
    <property type="term" value="C:cytoplasm"/>
    <property type="evidence" value="ECO:0007669"/>
    <property type="project" value="TreeGrafter"/>
</dbReference>
<comment type="caution">
    <text evidence="7">The sequence shown here is derived from an EMBL/GenBank/DDBJ whole genome shotgun (WGS) entry which is preliminary data.</text>
</comment>
<accession>A0A6S7IKA7</accession>
<dbReference type="PANTHER" id="PTHR13710:SF105">
    <property type="entry name" value="ATP-DEPENDENT DNA HELICASE Q1"/>
    <property type="match status" value="1"/>
</dbReference>
<name>A0A6S7IKA7_PARCT</name>
<dbReference type="SUPFAM" id="SSF52540">
    <property type="entry name" value="P-loop containing nucleoside triphosphate hydrolases"/>
    <property type="match status" value="1"/>
</dbReference>
<keyword evidence="2" id="KW-0238">DNA-binding</keyword>
<dbReference type="GO" id="GO:0009378">
    <property type="term" value="F:four-way junction helicase activity"/>
    <property type="evidence" value="ECO:0007669"/>
    <property type="project" value="TreeGrafter"/>
</dbReference>
<organism evidence="7 8">
    <name type="scientific">Paramuricea clavata</name>
    <name type="common">Red gorgonian</name>
    <name type="synonym">Violescent sea-whip</name>
    <dbReference type="NCBI Taxonomy" id="317549"/>
    <lineage>
        <taxon>Eukaryota</taxon>
        <taxon>Metazoa</taxon>
        <taxon>Cnidaria</taxon>
        <taxon>Anthozoa</taxon>
        <taxon>Octocorallia</taxon>
        <taxon>Malacalcyonacea</taxon>
        <taxon>Plexauridae</taxon>
        <taxon>Paramuricea</taxon>
    </lineage>
</organism>
<evidence type="ECO:0000256" key="1">
    <source>
        <dbReference type="ARBA" id="ARBA00005446"/>
    </source>
</evidence>
<dbReference type="AlphaFoldDB" id="A0A6S7IKA7"/>
<dbReference type="EMBL" id="CACRXK020005498">
    <property type="protein sequence ID" value="CAB4006401.1"/>
    <property type="molecule type" value="Genomic_DNA"/>
</dbReference>
<dbReference type="Gene3D" id="3.40.50.300">
    <property type="entry name" value="P-loop containing nucleotide triphosphate hydrolases"/>
    <property type="match status" value="1"/>
</dbReference>
<dbReference type="GO" id="GO:0006281">
    <property type="term" value="P:DNA repair"/>
    <property type="evidence" value="ECO:0007669"/>
    <property type="project" value="TreeGrafter"/>
</dbReference>
<dbReference type="InterPro" id="IPR027417">
    <property type="entry name" value="P-loop_NTPase"/>
</dbReference>
<dbReference type="InterPro" id="IPR011545">
    <property type="entry name" value="DEAD/DEAH_box_helicase_dom"/>
</dbReference>
<dbReference type="InterPro" id="IPR014001">
    <property type="entry name" value="Helicase_ATP-bd"/>
</dbReference>
<evidence type="ECO:0000256" key="3">
    <source>
        <dbReference type="ARBA" id="ARBA00023235"/>
    </source>
</evidence>
<dbReference type="GO" id="GO:0030894">
    <property type="term" value="C:replisome"/>
    <property type="evidence" value="ECO:0007669"/>
    <property type="project" value="TreeGrafter"/>
</dbReference>
<dbReference type="PROSITE" id="PS51192">
    <property type="entry name" value="HELICASE_ATP_BIND_1"/>
    <property type="match status" value="1"/>
</dbReference>
<dbReference type="GO" id="GO:0003677">
    <property type="term" value="F:DNA binding"/>
    <property type="evidence" value="ECO:0007669"/>
    <property type="project" value="UniProtKB-KW"/>
</dbReference>
<dbReference type="OrthoDB" id="10261556at2759"/>
<reference evidence="7" key="1">
    <citation type="submission" date="2020-04" db="EMBL/GenBank/DDBJ databases">
        <authorList>
            <person name="Alioto T."/>
            <person name="Alioto T."/>
            <person name="Gomez Garrido J."/>
        </authorList>
    </citation>
    <scope>NUCLEOTIDE SEQUENCE</scope>
    <source>
        <strain evidence="7">A484AB</strain>
    </source>
</reference>